<dbReference type="Pfam" id="PF13602">
    <property type="entry name" value="ADH_zinc_N_2"/>
    <property type="match status" value="1"/>
</dbReference>
<keyword evidence="1" id="KW-0521">NADP</keyword>
<accession>A0ABW5G1I5</accession>
<dbReference type="SMART" id="SM00829">
    <property type="entry name" value="PKS_ER"/>
    <property type="match status" value="1"/>
</dbReference>
<keyword evidence="4" id="KW-1185">Reference proteome</keyword>
<gene>
    <name evidence="3" type="ORF">ACFSXZ_26750</name>
</gene>
<comment type="caution">
    <text evidence="3">The sequence shown here is derived from an EMBL/GenBank/DDBJ whole genome shotgun (WGS) entry which is preliminary data.</text>
</comment>
<dbReference type="RefSeq" id="WP_378267955.1">
    <property type="nucleotide sequence ID" value="NZ_JBHUKR010000015.1"/>
</dbReference>
<protein>
    <submittedName>
        <fullName evidence="3">Zinc-binding dehydrogenase</fullName>
    </submittedName>
</protein>
<dbReference type="InterPro" id="IPR020843">
    <property type="entry name" value="ER"/>
</dbReference>
<feature type="domain" description="Enoyl reductase (ER)" evidence="2">
    <location>
        <begin position="10"/>
        <end position="316"/>
    </location>
</feature>
<dbReference type="Pfam" id="PF08240">
    <property type="entry name" value="ADH_N"/>
    <property type="match status" value="1"/>
</dbReference>
<dbReference type="InterPro" id="IPR051603">
    <property type="entry name" value="Zinc-ADH_QOR/CCCR"/>
</dbReference>
<dbReference type="InterPro" id="IPR011032">
    <property type="entry name" value="GroES-like_sf"/>
</dbReference>
<reference evidence="4" key="1">
    <citation type="journal article" date="2019" name="Int. J. Syst. Evol. Microbiol.">
        <title>The Global Catalogue of Microorganisms (GCM) 10K type strain sequencing project: providing services to taxonomists for standard genome sequencing and annotation.</title>
        <authorList>
            <consortium name="The Broad Institute Genomics Platform"/>
            <consortium name="The Broad Institute Genome Sequencing Center for Infectious Disease"/>
            <person name="Wu L."/>
            <person name="Ma J."/>
        </authorList>
    </citation>
    <scope>NUCLEOTIDE SEQUENCE [LARGE SCALE GENOMIC DNA]</scope>
    <source>
        <strain evidence="4">CGMCC 4.7645</strain>
    </source>
</reference>
<name>A0ABW5G1I5_9PSEU</name>
<dbReference type="InterPro" id="IPR013154">
    <property type="entry name" value="ADH-like_N"/>
</dbReference>
<dbReference type="Gene3D" id="3.40.50.720">
    <property type="entry name" value="NAD(P)-binding Rossmann-like Domain"/>
    <property type="match status" value="1"/>
</dbReference>
<dbReference type="SUPFAM" id="SSF51735">
    <property type="entry name" value="NAD(P)-binding Rossmann-fold domains"/>
    <property type="match status" value="1"/>
</dbReference>
<dbReference type="EMBL" id="JBHUKR010000015">
    <property type="protein sequence ID" value="MFD2419932.1"/>
    <property type="molecule type" value="Genomic_DNA"/>
</dbReference>
<organism evidence="3 4">
    <name type="scientific">Amycolatopsis pigmentata</name>
    <dbReference type="NCBI Taxonomy" id="450801"/>
    <lineage>
        <taxon>Bacteria</taxon>
        <taxon>Bacillati</taxon>
        <taxon>Actinomycetota</taxon>
        <taxon>Actinomycetes</taxon>
        <taxon>Pseudonocardiales</taxon>
        <taxon>Pseudonocardiaceae</taxon>
        <taxon>Amycolatopsis</taxon>
    </lineage>
</organism>
<dbReference type="Gene3D" id="3.90.180.10">
    <property type="entry name" value="Medium-chain alcohol dehydrogenases, catalytic domain"/>
    <property type="match status" value="1"/>
</dbReference>
<evidence type="ECO:0000313" key="4">
    <source>
        <dbReference type="Proteomes" id="UP001597417"/>
    </source>
</evidence>
<proteinExistence type="predicted"/>
<evidence type="ECO:0000259" key="2">
    <source>
        <dbReference type="SMART" id="SM00829"/>
    </source>
</evidence>
<dbReference type="PANTHER" id="PTHR44154">
    <property type="entry name" value="QUINONE OXIDOREDUCTASE"/>
    <property type="match status" value="1"/>
</dbReference>
<evidence type="ECO:0000256" key="1">
    <source>
        <dbReference type="ARBA" id="ARBA00022857"/>
    </source>
</evidence>
<sequence length="320" mass="32817">MKAVAIQAFGAPEGLAVIDLPDPSPAEGQMLIDTEAIGVGGVDTMIRSGALAAWGFREGHVPGGEIAGTVAAVGEDVDTSWVGRRVWAFGVSGGYAERAVVAATAVLPLPAGLSAVDAVTLGSSGIVAHFGLRHARFAPGESVLVRGAAGGIGVMAVQLAARGGASVVAVTTSSAERGDRLRALGATHVLDRAGQGEDAPEGYDVIVDIVAGPELPSWFARLNPNGRLVAVGAIAGFPPEDFGRTMFEAFRKSMSFATFSADTVAVSDRRAATAELFAGAVRGEVRAVVHEVLPLDQAVLAHRMMDSGEVFGRVVLVTRR</sequence>
<dbReference type="Proteomes" id="UP001597417">
    <property type="component" value="Unassembled WGS sequence"/>
</dbReference>
<evidence type="ECO:0000313" key="3">
    <source>
        <dbReference type="EMBL" id="MFD2419932.1"/>
    </source>
</evidence>
<dbReference type="PANTHER" id="PTHR44154:SF1">
    <property type="entry name" value="QUINONE OXIDOREDUCTASE"/>
    <property type="match status" value="1"/>
</dbReference>
<dbReference type="InterPro" id="IPR036291">
    <property type="entry name" value="NAD(P)-bd_dom_sf"/>
</dbReference>
<dbReference type="SUPFAM" id="SSF50129">
    <property type="entry name" value="GroES-like"/>
    <property type="match status" value="1"/>
</dbReference>